<accession>A0A0S6VQV1</accession>
<dbReference type="EMBL" id="DF820455">
    <property type="protein sequence ID" value="GAK49656.1"/>
    <property type="molecule type" value="Genomic_DNA"/>
</dbReference>
<dbReference type="PANTHER" id="PTHR30005">
    <property type="entry name" value="EXOPOLYPHOSPHATASE"/>
    <property type="match status" value="1"/>
</dbReference>
<dbReference type="Proteomes" id="UP000030700">
    <property type="component" value="Unassembled WGS sequence"/>
</dbReference>
<dbReference type="InterPro" id="IPR003695">
    <property type="entry name" value="Ppx_GppA_N"/>
</dbReference>
<dbReference type="Gene3D" id="3.30.420.40">
    <property type="match status" value="1"/>
</dbReference>
<dbReference type="Pfam" id="PF02541">
    <property type="entry name" value="Ppx-GppA"/>
    <property type="match status" value="1"/>
</dbReference>
<name>A0A0S6VQV1_9BACT</name>
<dbReference type="PANTHER" id="PTHR30005:SF0">
    <property type="entry name" value="RETROGRADE REGULATION PROTEIN 2"/>
    <property type="match status" value="1"/>
</dbReference>
<sequence>MRLISLFTQCNRQAIMKKYAVIDVGTNSIKFLIAEHRHDRWNTLLDCAEIARLGDGFYDTGRLHSETMTRNANAIAKMVHIAYEQQVDEIIGIGTMCLRSAENSDEFVRLVAQICGLHIEILSGEEEARLAFLAVTSGNHTLSGRVFVFDTGGGSTECIIGHDGQIAQRISLDIGALLQTERFLTTFPVTSEQIEYALHFVMQHITPLEWIDRVHSVVGIGGTVTTLCAVKLGLEPYDAERIEGATLELSEIDRQIAVYASTPLEERQRIPGLHPKRADVILGGAIIVKAMMLKTCAEAITVSDRGVRHGILADRAG</sequence>
<dbReference type="SUPFAM" id="SSF53067">
    <property type="entry name" value="Actin-like ATPase domain"/>
    <property type="match status" value="2"/>
</dbReference>
<proteinExistence type="predicted"/>
<dbReference type="AlphaFoldDB" id="A0A0S6VQV1"/>
<evidence type="ECO:0000313" key="2">
    <source>
        <dbReference type="EMBL" id="GAK49656.1"/>
    </source>
</evidence>
<evidence type="ECO:0000313" key="3">
    <source>
        <dbReference type="Proteomes" id="UP000030700"/>
    </source>
</evidence>
<protein>
    <submittedName>
        <fullName evidence="2">Ppx/GppA phosphatase</fullName>
    </submittedName>
</protein>
<dbReference type="GO" id="GO:0016462">
    <property type="term" value="F:pyrophosphatase activity"/>
    <property type="evidence" value="ECO:0007669"/>
    <property type="project" value="TreeGrafter"/>
</dbReference>
<reference evidence="2" key="1">
    <citation type="journal article" date="2015" name="PeerJ">
        <title>First genomic representation of candidate bacterial phylum KSB3 points to enhanced environmental sensing as a trigger of wastewater bulking.</title>
        <authorList>
            <person name="Sekiguchi Y."/>
            <person name="Ohashi A."/>
            <person name="Parks D.H."/>
            <person name="Yamauchi T."/>
            <person name="Tyson G.W."/>
            <person name="Hugenholtz P."/>
        </authorList>
    </citation>
    <scope>NUCLEOTIDE SEQUENCE [LARGE SCALE GENOMIC DNA]</scope>
</reference>
<dbReference type="CDD" id="cd24054">
    <property type="entry name" value="ASKHA_NBD_AaPPX-GppA_MtPPX2-like"/>
    <property type="match status" value="1"/>
</dbReference>
<dbReference type="STRING" id="1499966.U14_00879"/>
<gene>
    <name evidence="2" type="ORF">U14_00879</name>
</gene>
<evidence type="ECO:0000259" key="1">
    <source>
        <dbReference type="Pfam" id="PF02541"/>
    </source>
</evidence>
<feature type="domain" description="Ppx/GppA phosphatase N-terminal" evidence="1">
    <location>
        <begin position="33"/>
        <end position="314"/>
    </location>
</feature>
<organism evidence="2">
    <name type="scientific">Candidatus Moduliflexus flocculans</name>
    <dbReference type="NCBI Taxonomy" id="1499966"/>
    <lineage>
        <taxon>Bacteria</taxon>
        <taxon>Candidatus Moduliflexota</taxon>
        <taxon>Candidatus Moduliflexia</taxon>
        <taxon>Candidatus Moduliflexales</taxon>
        <taxon>Candidatus Moduliflexaceae</taxon>
    </lineage>
</organism>
<dbReference type="InterPro" id="IPR050273">
    <property type="entry name" value="GppA/Ppx_hydrolase"/>
</dbReference>
<dbReference type="InterPro" id="IPR043129">
    <property type="entry name" value="ATPase_NBD"/>
</dbReference>
<dbReference type="Gene3D" id="3.30.420.150">
    <property type="entry name" value="Exopolyphosphatase. Domain 2"/>
    <property type="match status" value="1"/>
</dbReference>
<dbReference type="HOGENOM" id="CLU_025908_1_2_0"/>
<keyword evidence="3" id="KW-1185">Reference proteome</keyword>